<name>A0A645JDT0_9ZZZZ</name>
<organism evidence="1">
    <name type="scientific">bioreactor metagenome</name>
    <dbReference type="NCBI Taxonomy" id="1076179"/>
    <lineage>
        <taxon>unclassified sequences</taxon>
        <taxon>metagenomes</taxon>
        <taxon>ecological metagenomes</taxon>
    </lineage>
</organism>
<sequence>MIDALLQIWYLRLQSRYQTLGYFTQEHSRFAGRVKKSGVGITEQFLRQHIEHLVHDIRRREHLIVREIRQTRQHIGIVYRTKQIISHCPAPSCNQIYIVLRICPLHRAAAHQTR</sequence>
<proteinExistence type="predicted"/>
<dbReference type="EMBL" id="VSSQ01137824">
    <property type="protein sequence ID" value="MPN61342.1"/>
    <property type="molecule type" value="Genomic_DNA"/>
</dbReference>
<accession>A0A645JDT0</accession>
<dbReference type="AlphaFoldDB" id="A0A645JDT0"/>
<comment type="caution">
    <text evidence="1">The sequence shown here is derived from an EMBL/GenBank/DDBJ whole genome shotgun (WGS) entry which is preliminary data.</text>
</comment>
<evidence type="ECO:0000313" key="1">
    <source>
        <dbReference type="EMBL" id="MPN61342.1"/>
    </source>
</evidence>
<gene>
    <name evidence="1" type="ORF">SDC9_209078</name>
</gene>
<reference evidence="1" key="1">
    <citation type="submission" date="2019-08" db="EMBL/GenBank/DDBJ databases">
        <authorList>
            <person name="Kucharzyk K."/>
            <person name="Murdoch R.W."/>
            <person name="Higgins S."/>
            <person name="Loffler F."/>
        </authorList>
    </citation>
    <scope>NUCLEOTIDE SEQUENCE</scope>
</reference>
<protein>
    <submittedName>
        <fullName evidence="1">Uncharacterized protein</fullName>
    </submittedName>
</protein>